<dbReference type="CDD" id="cd10550">
    <property type="entry name" value="DMSOR_beta_like"/>
    <property type="match status" value="1"/>
</dbReference>
<evidence type="ECO:0000256" key="4">
    <source>
        <dbReference type="ARBA" id="ARBA00022737"/>
    </source>
</evidence>
<dbReference type="InterPro" id="IPR017896">
    <property type="entry name" value="4Fe4S_Fe-S-bd"/>
</dbReference>
<evidence type="ECO:0000256" key="7">
    <source>
        <dbReference type="ARBA" id="ARBA00023014"/>
    </source>
</evidence>
<accession>A0ABV6YZG0</accession>
<evidence type="ECO:0000256" key="1">
    <source>
        <dbReference type="ARBA" id="ARBA00022448"/>
    </source>
</evidence>
<evidence type="ECO:0000313" key="9">
    <source>
        <dbReference type="EMBL" id="MFC1851583.1"/>
    </source>
</evidence>
<dbReference type="Proteomes" id="UP001594351">
    <property type="component" value="Unassembled WGS sequence"/>
</dbReference>
<dbReference type="PROSITE" id="PS51379">
    <property type="entry name" value="4FE4S_FER_2"/>
    <property type="match status" value="3"/>
</dbReference>
<keyword evidence="5" id="KW-0249">Electron transport</keyword>
<dbReference type="SUPFAM" id="SSF54862">
    <property type="entry name" value="4Fe-4S ferredoxins"/>
    <property type="match status" value="1"/>
</dbReference>
<dbReference type="PROSITE" id="PS00198">
    <property type="entry name" value="4FE4S_FER_1"/>
    <property type="match status" value="1"/>
</dbReference>
<dbReference type="Pfam" id="PF13247">
    <property type="entry name" value="Fer4_11"/>
    <property type="match status" value="1"/>
</dbReference>
<evidence type="ECO:0000256" key="3">
    <source>
        <dbReference type="ARBA" id="ARBA00022723"/>
    </source>
</evidence>
<evidence type="ECO:0000256" key="6">
    <source>
        <dbReference type="ARBA" id="ARBA00023004"/>
    </source>
</evidence>
<keyword evidence="3" id="KW-0479">Metal-binding</keyword>
<dbReference type="EMBL" id="JBHPBY010000204">
    <property type="protein sequence ID" value="MFC1851583.1"/>
    <property type="molecule type" value="Genomic_DNA"/>
</dbReference>
<feature type="domain" description="4Fe-4S ferredoxin-type" evidence="8">
    <location>
        <begin position="146"/>
        <end position="175"/>
    </location>
</feature>
<dbReference type="PANTHER" id="PTHR43177:SF5">
    <property type="entry name" value="ANAEROBIC DIMETHYL SULFOXIDE REDUCTASE CHAIN B-RELATED"/>
    <property type="match status" value="1"/>
</dbReference>
<proteinExistence type="predicted"/>
<feature type="domain" description="4Fe-4S ferredoxin-type" evidence="8">
    <location>
        <begin position="112"/>
        <end position="143"/>
    </location>
</feature>
<comment type="caution">
    <text evidence="9">The sequence shown here is derived from an EMBL/GenBank/DDBJ whole genome shotgun (WGS) entry which is preliminary data.</text>
</comment>
<keyword evidence="4" id="KW-0677">Repeat</keyword>
<dbReference type="Gene3D" id="3.30.70.20">
    <property type="match status" value="2"/>
</dbReference>
<dbReference type="PANTHER" id="PTHR43177">
    <property type="entry name" value="PROTEIN NRFC"/>
    <property type="match status" value="1"/>
</dbReference>
<evidence type="ECO:0000256" key="2">
    <source>
        <dbReference type="ARBA" id="ARBA00022485"/>
    </source>
</evidence>
<evidence type="ECO:0000313" key="10">
    <source>
        <dbReference type="Proteomes" id="UP001594351"/>
    </source>
</evidence>
<keyword evidence="6" id="KW-0408">Iron</keyword>
<reference evidence="9 10" key="1">
    <citation type="submission" date="2024-09" db="EMBL/GenBank/DDBJ databases">
        <title>Laminarin stimulates single cell rates of sulfate reduction while oxygen inhibits transcriptomic activity in coastal marine sediment.</title>
        <authorList>
            <person name="Lindsay M."/>
            <person name="Orcutt B."/>
            <person name="Emerson D."/>
            <person name="Stepanauskas R."/>
            <person name="D'Angelo T."/>
        </authorList>
    </citation>
    <scope>NUCLEOTIDE SEQUENCE [LARGE SCALE GENOMIC DNA]</scope>
    <source>
        <strain evidence="9">SAG AM-311-K15</strain>
    </source>
</reference>
<evidence type="ECO:0000259" key="8">
    <source>
        <dbReference type="PROSITE" id="PS51379"/>
    </source>
</evidence>
<name>A0ABV6YZG0_UNCC1</name>
<protein>
    <submittedName>
        <fullName evidence="9">4Fe-4S dicluster domain-containing protein</fullName>
    </submittedName>
</protein>
<dbReference type="InterPro" id="IPR050954">
    <property type="entry name" value="ET_IronSulfur_Cluster-Binding"/>
</dbReference>
<keyword evidence="7" id="KW-0411">Iron-sulfur</keyword>
<keyword evidence="10" id="KW-1185">Reference proteome</keyword>
<gene>
    <name evidence="9" type="ORF">ACFL27_15440</name>
</gene>
<organism evidence="9 10">
    <name type="scientific">candidate division CSSED10-310 bacterium</name>
    <dbReference type="NCBI Taxonomy" id="2855610"/>
    <lineage>
        <taxon>Bacteria</taxon>
        <taxon>Bacteria division CSSED10-310</taxon>
    </lineage>
</organism>
<feature type="domain" description="4Fe-4S ferredoxin-type" evidence="8">
    <location>
        <begin position="189"/>
        <end position="219"/>
    </location>
</feature>
<keyword evidence="2" id="KW-0004">4Fe-4S</keyword>
<keyword evidence="1" id="KW-0813">Transport</keyword>
<dbReference type="InterPro" id="IPR017900">
    <property type="entry name" value="4Fe4S_Fe_S_CS"/>
</dbReference>
<sequence>MNDQQKAGARNPHQGLLRRDFLKISGVLYLVAAVGCGHKTVRQRPLGPIKYPTEKVDPAKLEFPPSQGYLLVDVAKCQGCLSCMLSCSLAHEGRENLSLARIQVIQDPFQKFPADISLKQCRQCVQPACVKVCPTGALHVDRDNGNIRTIRMDLCEGCFSCVEACPFQTSRSIWNFEEERAIKCDLCADTPFWDVEGGPQGLQACVEVCPVGAIRLTRNIPLQRGEAGYQVNLRGEAWAIMDYAID</sequence>
<evidence type="ECO:0000256" key="5">
    <source>
        <dbReference type="ARBA" id="ARBA00022982"/>
    </source>
</evidence>